<dbReference type="EC" id="3.1.4.52" evidence="6"/>
<dbReference type="PROSITE" id="PS51831">
    <property type="entry name" value="HD"/>
    <property type="match status" value="1"/>
</dbReference>
<name>A0A1V5MC16_UNCT6</name>
<protein>
    <submittedName>
        <fullName evidence="6">Cyclic di-GMP phosphodiesterase response regulator RpfG</fullName>
        <ecNumber evidence="6">3.1.4.52</ecNumber>
    </submittedName>
</protein>
<dbReference type="InterPro" id="IPR000700">
    <property type="entry name" value="PAS-assoc_C"/>
</dbReference>
<dbReference type="Pfam" id="PF13487">
    <property type="entry name" value="HD_5"/>
    <property type="match status" value="1"/>
</dbReference>
<feature type="domain" description="PAS" evidence="2">
    <location>
        <begin position="259"/>
        <end position="329"/>
    </location>
</feature>
<dbReference type="InterPro" id="IPR013656">
    <property type="entry name" value="PAS_4"/>
</dbReference>
<dbReference type="PANTHER" id="PTHR43155">
    <property type="entry name" value="CYCLIC DI-GMP PHOSPHODIESTERASE PA4108-RELATED"/>
    <property type="match status" value="1"/>
</dbReference>
<dbReference type="CDD" id="cd00077">
    <property type="entry name" value="HDc"/>
    <property type="match status" value="1"/>
</dbReference>
<sequence>MNEKESSRKNARARRDLAVMAGLAALLFVLESSFGLIGRSVAFITSRTLTWPLVAFVYVTVCLAFALSIFSLRRWKDLKSEIQERERIEEMLFKIRENLETTIMEQTDDLRKNNRQLMQELAERRRVETALTRSEARFRSFMENGPALAFVKDEAGRYLYVNRAWEKLLGRSRREVEGKTDFEVWPQETAESLQANDRRAWESGQPLEMLETLTLPNGVTVYGLTVKFPLSDPAGGRWLGGMVIDITQMKQEEAARRETEVRYQSIFDNAGDPLIISDLEGKSLEVNRVACDLSGYTREELLQIPITRLIPPKFANRIPRMMKTIKKEGRAVFELEAVTRDGRSLPLEVSSRLIDFGGRMTILNILRDISERKETEAKLEAGFRKVASMLDDTIHAIGRIVELKDPYTAGHEERVAQLASALARELDLSEEAAGTIYMAGILHDIGKITVPAEILSKPTKLNAYEFSIIQTHAAAGYQILKDIDFPGPIALAILQHHERLDGSGYPNRLPAEKIIREARILTVADVVESMSSHRPYRPAIGLEKALEEITLNRGRLYDPEVVDACLRLFREKSFHFV</sequence>
<dbReference type="InterPro" id="IPR000014">
    <property type="entry name" value="PAS"/>
</dbReference>
<dbReference type="SUPFAM" id="SSF55785">
    <property type="entry name" value="PYP-like sensor domain (PAS domain)"/>
    <property type="match status" value="2"/>
</dbReference>
<dbReference type="Pfam" id="PF08448">
    <property type="entry name" value="PAS_4"/>
    <property type="match status" value="1"/>
</dbReference>
<dbReference type="Gene3D" id="1.10.3210.10">
    <property type="entry name" value="Hypothetical protein af1432"/>
    <property type="match status" value="1"/>
</dbReference>
<dbReference type="InterPro" id="IPR037522">
    <property type="entry name" value="HD_GYP_dom"/>
</dbReference>
<feature type="domain" description="PAS" evidence="2">
    <location>
        <begin position="134"/>
        <end position="204"/>
    </location>
</feature>
<dbReference type="Proteomes" id="UP000485484">
    <property type="component" value="Unassembled WGS sequence"/>
</dbReference>
<feature type="transmembrane region" description="Helical" evidence="1">
    <location>
        <begin position="51"/>
        <end position="72"/>
    </location>
</feature>
<dbReference type="PROSITE" id="PS50112">
    <property type="entry name" value="PAS"/>
    <property type="match status" value="2"/>
</dbReference>
<dbReference type="InterPro" id="IPR003607">
    <property type="entry name" value="HD/PDEase_dom"/>
</dbReference>
<dbReference type="NCBIfam" id="TIGR00277">
    <property type="entry name" value="HDIG"/>
    <property type="match status" value="1"/>
</dbReference>
<dbReference type="AlphaFoldDB" id="A0A1V5MC16"/>
<dbReference type="SMART" id="SM00091">
    <property type="entry name" value="PAS"/>
    <property type="match status" value="2"/>
</dbReference>
<reference evidence="6" key="1">
    <citation type="submission" date="2017-02" db="EMBL/GenBank/DDBJ databases">
        <title>Delving into the versatile metabolic prowess of the omnipresent phylum Bacteroidetes.</title>
        <authorList>
            <person name="Nobu M.K."/>
            <person name="Mei R."/>
            <person name="Narihiro T."/>
            <person name="Kuroda K."/>
            <person name="Liu W.-T."/>
        </authorList>
    </citation>
    <scope>NUCLEOTIDE SEQUENCE</scope>
    <source>
        <strain evidence="6">ADurb.Bin417</strain>
    </source>
</reference>
<evidence type="ECO:0000256" key="1">
    <source>
        <dbReference type="SAM" id="Phobius"/>
    </source>
</evidence>
<dbReference type="Pfam" id="PF13426">
    <property type="entry name" value="PAS_9"/>
    <property type="match status" value="1"/>
</dbReference>
<evidence type="ECO:0000259" key="2">
    <source>
        <dbReference type="PROSITE" id="PS50112"/>
    </source>
</evidence>
<dbReference type="EMBL" id="MWAK01000238">
    <property type="protein sequence ID" value="OPZ90682.1"/>
    <property type="molecule type" value="Genomic_DNA"/>
</dbReference>
<evidence type="ECO:0000259" key="4">
    <source>
        <dbReference type="PROSITE" id="PS51831"/>
    </source>
</evidence>
<organism evidence="6">
    <name type="scientific">candidate division TA06 bacterium ADurb.Bin417</name>
    <dbReference type="NCBI Taxonomy" id="1852828"/>
    <lineage>
        <taxon>Bacteria</taxon>
        <taxon>Bacteria division TA06</taxon>
    </lineage>
</organism>
<dbReference type="InterPro" id="IPR006674">
    <property type="entry name" value="HD_domain"/>
</dbReference>
<evidence type="ECO:0000259" key="5">
    <source>
        <dbReference type="PROSITE" id="PS51832"/>
    </source>
</evidence>
<feature type="domain" description="HD" evidence="4">
    <location>
        <begin position="408"/>
        <end position="530"/>
    </location>
</feature>
<keyword evidence="6" id="KW-0378">Hydrolase</keyword>
<evidence type="ECO:0000313" key="6">
    <source>
        <dbReference type="EMBL" id="OPZ90682.1"/>
    </source>
</evidence>
<dbReference type="NCBIfam" id="TIGR00229">
    <property type="entry name" value="sensory_box"/>
    <property type="match status" value="2"/>
</dbReference>
<dbReference type="PANTHER" id="PTHR43155:SF2">
    <property type="entry name" value="CYCLIC DI-GMP PHOSPHODIESTERASE PA4108"/>
    <property type="match status" value="1"/>
</dbReference>
<dbReference type="CDD" id="cd00130">
    <property type="entry name" value="PAS"/>
    <property type="match status" value="2"/>
</dbReference>
<dbReference type="PROSITE" id="PS50113">
    <property type="entry name" value="PAC"/>
    <property type="match status" value="1"/>
</dbReference>
<comment type="caution">
    <text evidence="6">The sequence shown here is derived from an EMBL/GenBank/DDBJ whole genome shotgun (WGS) entry which is preliminary data.</text>
</comment>
<dbReference type="InterPro" id="IPR006675">
    <property type="entry name" value="HDIG_dom"/>
</dbReference>
<proteinExistence type="predicted"/>
<dbReference type="SUPFAM" id="SSF109604">
    <property type="entry name" value="HD-domain/PDEase-like"/>
    <property type="match status" value="1"/>
</dbReference>
<keyword evidence="1" id="KW-1133">Transmembrane helix</keyword>
<feature type="domain" description="HD-GYP" evidence="5">
    <location>
        <begin position="386"/>
        <end position="577"/>
    </location>
</feature>
<gene>
    <name evidence="6" type="primary">rpfG_4</name>
    <name evidence="6" type="ORF">BWY73_01264</name>
</gene>
<accession>A0A1V5MC16</accession>
<feature type="domain" description="PAC" evidence="3">
    <location>
        <begin position="331"/>
        <end position="381"/>
    </location>
</feature>
<dbReference type="GO" id="GO:0071111">
    <property type="term" value="F:cyclic-guanylate-specific phosphodiesterase activity"/>
    <property type="evidence" value="ECO:0007669"/>
    <property type="project" value="UniProtKB-EC"/>
</dbReference>
<keyword evidence="1" id="KW-0812">Transmembrane</keyword>
<evidence type="ECO:0000259" key="3">
    <source>
        <dbReference type="PROSITE" id="PS50113"/>
    </source>
</evidence>
<dbReference type="Gene3D" id="3.30.450.20">
    <property type="entry name" value="PAS domain"/>
    <property type="match status" value="2"/>
</dbReference>
<dbReference type="SMART" id="SM00471">
    <property type="entry name" value="HDc"/>
    <property type="match status" value="1"/>
</dbReference>
<dbReference type="InterPro" id="IPR035965">
    <property type="entry name" value="PAS-like_dom_sf"/>
</dbReference>
<dbReference type="PROSITE" id="PS51832">
    <property type="entry name" value="HD_GYP"/>
    <property type="match status" value="1"/>
</dbReference>
<keyword evidence="1" id="KW-0472">Membrane</keyword>